<dbReference type="PANTHER" id="PTHR22880:SF225">
    <property type="entry name" value="BROMODOMAIN-CONTAINING PROTEIN BET-1-RELATED"/>
    <property type="match status" value="1"/>
</dbReference>
<feature type="compositionally biased region" description="Low complexity" evidence="3">
    <location>
        <begin position="440"/>
        <end position="471"/>
    </location>
</feature>
<dbReference type="GO" id="GO:0005634">
    <property type="term" value="C:nucleus"/>
    <property type="evidence" value="ECO:0007669"/>
    <property type="project" value="TreeGrafter"/>
</dbReference>
<dbReference type="EMBL" id="OV170228">
    <property type="protein sequence ID" value="CAH0730483.1"/>
    <property type="molecule type" value="Genomic_DNA"/>
</dbReference>
<keyword evidence="6" id="KW-1185">Reference proteome</keyword>
<keyword evidence="1 2" id="KW-0103">Bromodomain</keyword>
<feature type="region of interest" description="Disordered" evidence="3">
    <location>
        <begin position="777"/>
        <end position="824"/>
    </location>
</feature>
<sequence length="824" mass="91514">MTSLSTNIVINELLCFLQNKCDVLDEVSIIRLCATSFKTEDVEKAKTILFDFVPTEKGRKIMRKRENKIEKDLQDMIKVLKECESELFPKFVAYDLSKLPPVTFDHIDVSRFLVDIRVLQEELQNIKVQMRNKCDEEVFKTCVEQLRSEIVTQKVCESSKNKALQPLPVSNSNRERHARVVDPGPVDTLSVSTSNRIENVSLQASHQHEPKKNATYASMTAITSPEPRSLLKKHTEHSNKIEENPNPWINVTYKKNTNRFQGKLGIGKVETASTFKSADIKVPLYISNVDKNTSERDICEYVQSKTQEKITIQKLTMKEDKQYCSYKIFVSRNKLDLYLNSDIWPEDYLSVVTHPMDLGTVQQKLAEAQYSHASQLAADVRLVFANSRLYNTNKRSRIYSMTVRLSSLFEALWARMPVEARSTRRARPRRARARTRRKPAGQSAPAPAAAAAAAGEGARASSCSSSEPLAETSRRVHARAAADDSWDSDVPLTSHRKGKGVGKKSKSAASASSSSRPPPENYTVTSNGIASDSDEENRRPAANDSASDTSAYSRIEVVEEELAEDEVELEYEPQPSTQAHRTRNGPQRATRAGAVRKRKRRRLRSSASSGASKPHKRIRERFSEGSWSSSTSGSASGSRWGSGSGSGRRRYESDRSYRPAAYSSDEDAPLLMYRQRQGEDDEAGPSRVTHNSHRAGGAAAGGAGVSLRRRGSPRRYNEDSEEDSVAAISKRLPHHHRRHHHHQQALLARRRHHAQGSANVGVLPASASSAANAATNDHNYFNGHAPRHNGAGMSSGSGGSGPVSISSRGRVRKLTAKARGLLRH</sequence>
<proteinExistence type="predicted"/>
<organism evidence="5 6">
    <name type="scientific">Brenthis ino</name>
    <name type="common">lesser marbled fritillary</name>
    <dbReference type="NCBI Taxonomy" id="405034"/>
    <lineage>
        <taxon>Eukaryota</taxon>
        <taxon>Metazoa</taxon>
        <taxon>Ecdysozoa</taxon>
        <taxon>Arthropoda</taxon>
        <taxon>Hexapoda</taxon>
        <taxon>Insecta</taxon>
        <taxon>Pterygota</taxon>
        <taxon>Neoptera</taxon>
        <taxon>Endopterygota</taxon>
        <taxon>Lepidoptera</taxon>
        <taxon>Glossata</taxon>
        <taxon>Ditrysia</taxon>
        <taxon>Papilionoidea</taxon>
        <taxon>Nymphalidae</taxon>
        <taxon>Heliconiinae</taxon>
        <taxon>Argynnini</taxon>
        <taxon>Brenthis</taxon>
    </lineage>
</organism>
<dbReference type="InterPro" id="IPR050935">
    <property type="entry name" value="Bromo_chromatin_reader"/>
</dbReference>
<feature type="compositionally biased region" description="Basic residues" evidence="3">
    <location>
        <begin position="423"/>
        <end position="439"/>
    </location>
</feature>
<evidence type="ECO:0000313" key="5">
    <source>
        <dbReference type="EMBL" id="CAH0730483.1"/>
    </source>
</evidence>
<feature type="region of interest" description="Disordered" evidence="3">
    <location>
        <begin position="731"/>
        <end position="750"/>
    </location>
</feature>
<dbReference type="AlphaFoldDB" id="A0A8J9VTZ0"/>
<reference evidence="5" key="1">
    <citation type="submission" date="2021-12" db="EMBL/GenBank/DDBJ databases">
        <authorList>
            <person name="Martin H S."/>
        </authorList>
    </citation>
    <scope>NUCLEOTIDE SEQUENCE</scope>
</reference>
<feature type="compositionally biased region" description="Polar residues" evidence="3">
    <location>
        <begin position="574"/>
        <end position="587"/>
    </location>
</feature>
<evidence type="ECO:0000256" key="3">
    <source>
        <dbReference type="SAM" id="MobiDB-lite"/>
    </source>
</evidence>
<feature type="compositionally biased region" description="Low complexity" evidence="3">
    <location>
        <begin position="624"/>
        <end position="639"/>
    </location>
</feature>
<gene>
    <name evidence="5" type="ORF">BINO364_LOCUS15462</name>
</gene>
<name>A0A8J9VTZ0_9NEOP</name>
<dbReference type="Gene3D" id="1.20.920.10">
    <property type="entry name" value="Bromodomain-like"/>
    <property type="match status" value="1"/>
</dbReference>
<dbReference type="Pfam" id="PF00439">
    <property type="entry name" value="Bromodomain"/>
    <property type="match status" value="1"/>
</dbReference>
<feature type="region of interest" description="Disordered" evidence="3">
    <location>
        <begin position="420"/>
        <end position="725"/>
    </location>
</feature>
<feature type="non-terminal residue" evidence="5">
    <location>
        <position position="824"/>
    </location>
</feature>
<dbReference type="GO" id="GO:0006338">
    <property type="term" value="P:chromatin remodeling"/>
    <property type="evidence" value="ECO:0007669"/>
    <property type="project" value="TreeGrafter"/>
</dbReference>
<evidence type="ECO:0000256" key="1">
    <source>
        <dbReference type="ARBA" id="ARBA00023117"/>
    </source>
</evidence>
<dbReference type="GO" id="GO:0006355">
    <property type="term" value="P:regulation of DNA-templated transcription"/>
    <property type="evidence" value="ECO:0007669"/>
    <property type="project" value="TreeGrafter"/>
</dbReference>
<feature type="compositionally biased region" description="Basic residues" evidence="3">
    <location>
        <begin position="494"/>
        <end position="506"/>
    </location>
</feature>
<feature type="compositionally biased region" description="Basic residues" evidence="3">
    <location>
        <begin position="809"/>
        <end position="824"/>
    </location>
</feature>
<accession>A0A8J9VTZ0</accession>
<evidence type="ECO:0000313" key="6">
    <source>
        <dbReference type="Proteomes" id="UP000838878"/>
    </source>
</evidence>
<evidence type="ECO:0000256" key="2">
    <source>
        <dbReference type="PROSITE-ProRule" id="PRU00035"/>
    </source>
</evidence>
<feature type="compositionally biased region" description="Basic residues" evidence="3">
    <location>
        <begin position="594"/>
        <end position="604"/>
    </location>
</feature>
<dbReference type="PANTHER" id="PTHR22880">
    <property type="entry name" value="FALZ-RELATED BROMODOMAIN-CONTAINING PROTEINS"/>
    <property type="match status" value="1"/>
</dbReference>
<feature type="compositionally biased region" description="Acidic residues" evidence="3">
    <location>
        <begin position="558"/>
        <end position="571"/>
    </location>
</feature>
<dbReference type="SUPFAM" id="SSF47370">
    <property type="entry name" value="Bromodomain"/>
    <property type="match status" value="1"/>
</dbReference>
<feature type="domain" description="Bromo" evidence="4">
    <location>
        <begin position="347"/>
        <end position="398"/>
    </location>
</feature>
<dbReference type="Proteomes" id="UP000838878">
    <property type="component" value="Chromosome 8"/>
</dbReference>
<dbReference type="PRINTS" id="PR00503">
    <property type="entry name" value="BROMODOMAIN"/>
</dbReference>
<dbReference type="PROSITE" id="PS50014">
    <property type="entry name" value="BROMODOMAIN_2"/>
    <property type="match status" value="1"/>
</dbReference>
<dbReference type="InterPro" id="IPR036427">
    <property type="entry name" value="Bromodomain-like_sf"/>
</dbReference>
<protein>
    <recommendedName>
        <fullName evidence="4">Bromo domain-containing protein</fullName>
    </recommendedName>
</protein>
<dbReference type="OrthoDB" id="7362285at2759"/>
<dbReference type="GO" id="GO:0000785">
    <property type="term" value="C:chromatin"/>
    <property type="evidence" value="ECO:0007669"/>
    <property type="project" value="TreeGrafter"/>
</dbReference>
<dbReference type="InterPro" id="IPR001487">
    <property type="entry name" value="Bromodomain"/>
</dbReference>
<dbReference type="SMART" id="SM00297">
    <property type="entry name" value="BROMO"/>
    <property type="match status" value="1"/>
</dbReference>
<evidence type="ECO:0000259" key="4">
    <source>
        <dbReference type="PROSITE" id="PS50014"/>
    </source>
</evidence>